<proteinExistence type="predicted"/>
<name>A0ABZ2IZD2_9BACT</name>
<accession>A0ABZ2IZD2</accession>
<gene>
    <name evidence="1" type="ORF">V8V93_07545</name>
</gene>
<dbReference type="Proteomes" id="UP001385389">
    <property type="component" value="Chromosome"/>
</dbReference>
<evidence type="ECO:0000313" key="2">
    <source>
        <dbReference type="Proteomes" id="UP001385389"/>
    </source>
</evidence>
<dbReference type="RefSeq" id="WP_338669753.1">
    <property type="nucleotide sequence ID" value="NZ_CP146609.1"/>
</dbReference>
<dbReference type="Pfam" id="PF06252">
    <property type="entry name" value="GemA"/>
    <property type="match status" value="1"/>
</dbReference>
<dbReference type="EMBL" id="CP146609">
    <property type="protein sequence ID" value="WWX24057.1"/>
    <property type="molecule type" value="Genomic_DNA"/>
</dbReference>
<evidence type="ECO:0000313" key="1">
    <source>
        <dbReference type="EMBL" id="WWX24057.1"/>
    </source>
</evidence>
<organism evidence="1 2">
    <name type="scientific">Pseudodesulfovibrio methanolicus</name>
    <dbReference type="NCBI Taxonomy" id="3126690"/>
    <lineage>
        <taxon>Bacteria</taxon>
        <taxon>Pseudomonadati</taxon>
        <taxon>Thermodesulfobacteriota</taxon>
        <taxon>Desulfovibrionia</taxon>
        <taxon>Desulfovibrionales</taxon>
        <taxon>Desulfovibrionaceae</taxon>
    </lineage>
</organism>
<protein>
    <submittedName>
        <fullName evidence="1">Regulatory protein GemA</fullName>
    </submittedName>
</protein>
<dbReference type="InterPro" id="IPR009363">
    <property type="entry name" value="Phage_Mu_Gp16"/>
</dbReference>
<keyword evidence="2" id="KW-1185">Reference proteome</keyword>
<reference evidence="1 2" key="1">
    <citation type="submission" date="2024-03" db="EMBL/GenBank/DDBJ databases">
        <title>Phenotype and Genome Characterization of a Sulfate-Reducing Bacterium Pseudodesulfovibrio sp. strain 5S69, isolated from Petroleum Reservoir in Tatarstan (Russia).</title>
        <authorList>
            <person name="Bidzhieva S.K."/>
            <person name="Kadnikov V."/>
            <person name="Tourova T.P."/>
            <person name="Samigullina S.R."/>
            <person name="Sokolova D.S."/>
            <person name="Poltaraus A.B."/>
            <person name="Avtukh A.N."/>
            <person name="Tereshina V.M."/>
            <person name="Mardanov A.V."/>
            <person name="Nazina T.N."/>
        </authorList>
    </citation>
    <scope>NUCLEOTIDE SEQUENCE [LARGE SCALE GENOMIC DNA]</scope>
    <source>
        <strain evidence="1 2">5S69</strain>
    </source>
</reference>
<sequence length="132" mass="15010">MDDETYRAILQKRYGKPSAGKLTQRELADFVNYLEDKGAEFTNSGKRAKTPRKDFYEIPDGTAHAKQKRWIAAMWNALDWKMSGLDTRCASQFGVDKFVWLNDQGALQTLAKDLIGRCKTKGINPHDAQPEN</sequence>